<proteinExistence type="inferred from homology"/>
<feature type="binding site" evidence="5">
    <location>
        <position position="163"/>
    </location>
    <ligand>
        <name>Fe cation</name>
        <dbReference type="ChEBI" id="CHEBI:24875"/>
        <label>1</label>
    </ligand>
</feature>
<comment type="similarity">
    <text evidence="1 6">Belongs to the ferritin family.</text>
</comment>
<dbReference type="InterPro" id="IPR009078">
    <property type="entry name" value="Ferritin-like_SF"/>
</dbReference>
<dbReference type="AlphaFoldDB" id="A0A8K0KKV8"/>
<dbReference type="GO" id="GO:0005737">
    <property type="term" value="C:cytoplasm"/>
    <property type="evidence" value="ECO:0007669"/>
    <property type="project" value="TreeGrafter"/>
</dbReference>
<comment type="caution">
    <text evidence="8">The sequence shown here is derived from an EMBL/GenBank/DDBJ whole genome shotgun (WGS) entry which is preliminary data.</text>
</comment>
<feature type="binding site" evidence="5">
    <location>
        <position position="118"/>
    </location>
    <ligand>
        <name>Fe cation</name>
        <dbReference type="ChEBI" id="CHEBI:24875"/>
        <label>1</label>
    </ligand>
</feature>
<dbReference type="OrthoDB" id="186462at2759"/>
<dbReference type="InterPro" id="IPR001519">
    <property type="entry name" value="Ferritin"/>
</dbReference>
<dbReference type="Gene3D" id="1.20.1260.10">
    <property type="match status" value="1"/>
</dbReference>
<dbReference type="GO" id="GO:0008199">
    <property type="term" value="F:ferric iron binding"/>
    <property type="evidence" value="ECO:0007669"/>
    <property type="project" value="InterPro"/>
</dbReference>
<dbReference type="GO" id="GO:0006826">
    <property type="term" value="P:iron ion transport"/>
    <property type="evidence" value="ECO:0007669"/>
    <property type="project" value="InterPro"/>
</dbReference>
<dbReference type="PANTHER" id="PTHR11431:SF75">
    <property type="entry name" value="FERRITIN"/>
    <property type="match status" value="1"/>
</dbReference>
<dbReference type="GO" id="GO:0004322">
    <property type="term" value="F:ferroxidase activity"/>
    <property type="evidence" value="ECO:0007669"/>
    <property type="project" value="UniProtKB-EC"/>
</dbReference>
<dbReference type="EC" id="1.16.3.1" evidence="6"/>
<evidence type="ECO:0000313" key="9">
    <source>
        <dbReference type="Proteomes" id="UP000792457"/>
    </source>
</evidence>
<evidence type="ECO:0000256" key="4">
    <source>
        <dbReference type="ARBA" id="ARBA00023004"/>
    </source>
</evidence>
<comment type="function">
    <text evidence="6">Stores iron in a soluble, non-toxic, readily available form. Important for iron homeostasis. Iron is taken up in the ferrous form and deposited as ferric hydroxides after oxidation.</text>
</comment>
<keyword evidence="9" id="KW-1185">Reference proteome</keyword>
<dbReference type="GO" id="GO:0008198">
    <property type="term" value="F:ferrous iron binding"/>
    <property type="evidence" value="ECO:0007669"/>
    <property type="project" value="TreeGrafter"/>
</dbReference>
<dbReference type="Pfam" id="PF00210">
    <property type="entry name" value="Ferritin"/>
    <property type="match status" value="1"/>
</dbReference>
<dbReference type="CDD" id="cd01056">
    <property type="entry name" value="Euk_Ferritin"/>
    <property type="match status" value="1"/>
</dbReference>
<dbReference type="EMBL" id="KZ308781">
    <property type="protein sequence ID" value="KAG8234133.1"/>
    <property type="molecule type" value="Genomic_DNA"/>
</dbReference>
<evidence type="ECO:0000313" key="8">
    <source>
        <dbReference type="EMBL" id="KAG8234133.1"/>
    </source>
</evidence>
<keyword evidence="4 5" id="KW-0408">Iron</keyword>
<dbReference type="InterPro" id="IPR014034">
    <property type="entry name" value="Ferritin_CS"/>
</dbReference>
<keyword evidence="6" id="KW-0560">Oxidoreductase</keyword>
<name>A0A8K0KKV8_LADFU</name>
<evidence type="ECO:0000256" key="5">
    <source>
        <dbReference type="PIRSR" id="PIRSR601519-1"/>
    </source>
</evidence>
<reference evidence="8" key="1">
    <citation type="submission" date="2013-04" db="EMBL/GenBank/DDBJ databases">
        <authorList>
            <person name="Qu J."/>
            <person name="Murali S.C."/>
            <person name="Bandaranaike D."/>
            <person name="Bellair M."/>
            <person name="Blankenburg K."/>
            <person name="Chao H."/>
            <person name="Dinh H."/>
            <person name="Doddapaneni H."/>
            <person name="Downs B."/>
            <person name="Dugan-Rocha S."/>
            <person name="Elkadiri S."/>
            <person name="Gnanaolivu R.D."/>
            <person name="Hernandez B."/>
            <person name="Javaid M."/>
            <person name="Jayaseelan J.C."/>
            <person name="Lee S."/>
            <person name="Li M."/>
            <person name="Ming W."/>
            <person name="Munidasa M."/>
            <person name="Muniz J."/>
            <person name="Nguyen L."/>
            <person name="Ongeri F."/>
            <person name="Osuji N."/>
            <person name="Pu L.-L."/>
            <person name="Puazo M."/>
            <person name="Qu C."/>
            <person name="Quiroz J."/>
            <person name="Raj R."/>
            <person name="Weissenberger G."/>
            <person name="Xin Y."/>
            <person name="Zou X."/>
            <person name="Han Y."/>
            <person name="Richards S."/>
            <person name="Worley K."/>
            <person name="Muzny D."/>
            <person name="Gibbs R."/>
        </authorList>
    </citation>
    <scope>NUCLEOTIDE SEQUENCE</scope>
    <source>
        <strain evidence="8">Sampled in the wild</strain>
    </source>
</reference>
<dbReference type="InterPro" id="IPR009040">
    <property type="entry name" value="Ferritin-like_diiron"/>
</dbReference>
<feature type="binding site" evidence="5">
    <location>
        <position position="197"/>
    </location>
    <ligand>
        <name>Fe cation</name>
        <dbReference type="ChEBI" id="CHEBI:24875"/>
        <label>1</label>
    </ligand>
</feature>
<gene>
    <name evidence="8" type="ORF">J437_LFUL007499</name>
</gene>
<evidence type="ECO:0000256" key="2">
    <source>
        <dbReference type="ARBA" id="ARBA00022434"/>
    </source>
</evidence>
<organism evidence="8 9">
    <name type="scientific">Ladona fulva</name>
    <name type="common">Scarce chaser dragonfly</name>
    <name type="synonym">Libellula fulva</name>
    <dbReference type="NCBI Taxonomy" id="123851"/>
    <lineage>
        <taxon>Eukaryota</taxon>
        <taxon>Metazoa</taxon>
        <taxon>Ecdysozoa</taxon>
        <taxon>Arthropoda</taxon>
        <taxon>Hexapoda</taxon>
        <taxon>Insecta</taxon>
        <taxon>Pterygota</taxon>
        <taxon>Palaeoptera</taxon>
        <taxon>Odonata</taxon>
        <taxon>Epiprocta</taxon>
        <taxon>Anisoptera</taxon>
        <taxon>Libelluloidea</taxon>
        <taxon>Libellulidae</taxon>
        <taxon>Ladona</taxon>
    </lineage>
</organism>
<dbReference type="PANTHER" id="PTHR11431">
    <property type="entry name" value="FERRITIN"/>
    <property type="match status" value="1"/>
</dbReference>
<feature type="binding site" evidence="5">
    <location>
        <position position="121"/>
    </location>
    <ligand>
        <name>Fe cation</name>
        <dbReference type="ChEBI" id="CHEBI:24875"/>
        <label>1</label>
    </ligand>
</feature>
<sequence>MQQVFQLTKCRIRILGSVLRSDQWQIIFKGQVRFFNKYQSVRIRKENTGEAYISACCKMSSSEIRQHFHKDCEDGINNQINMELYASYVYLSMSHYFERDDVALKGFQKYFEKASDEEREHARKLMTYQNKRGGRVTLSKIAAPDKDDWGTPEDAMTAALNLEKVVNESLLNLHQIATKYGDANFTDFLETEYLQEQVESIKEIGDQLTNIKRVGSTGLGIYIYDQDLLKRVS</sequence>
<dbReference type="PROSITE" id="PS00204">
    <property type="entry name" value="FERRITIN_2"/>
    <property type="match status" value="1"/>
</dbReference>
<keyword evidence="2 6" id="KW-0409">Iron storage</keyword>
<dbReference type="InterPro" id="IPR008331">
    <property type="entry name" value="Ferritin_DPS_dom"/>
</dbReference>
<dbReference type="PROSITE" id="PS50905">
    <property type="entry name" value="FERRITIN_LIKE"/>
    <property type="match status" value="1"/>
</dbReference>
<feature type="domain" description="Ferritin-like diiron" evidence="7">
    <location>
        <begin position="66"/>
        <end position="215"/>
    </location>
</feature>
<dbReference type="Proteomes" id="UP000792457">
    <property type="component" value="Unassembled WGS sequence"/>
</dbReference>
<evidence type="ECO:0000256" key="1">
    <source>
        <dbReference type="ARBA" id="ARBA00007513"/>
    </source>
</evidence>
<dbReference type="FunFam" id="1.20.1260.10:FF:000002">
    <property type="entry name" value="Ferritin, mitochondrial"/>
    <property type="match status" value="1"/>
</dbReference>
<accession>A0A8K0KKV8</accession>
<reference evidence="8" key="2">
    <citation type="submission" date="2017-10" db="EMBL/GenBank/DDBJ databases">
        <title>Ladona fulva Genome sequencing and assembly.</title>
        <authorList>
            <person name="Murali S."/>
            <person name="Richards S."/>
            <person name="Bandaranaike D."/>
            <person name="Bellair M."/>
            <person name="Blankenburg K."/>
            <person name="Chao H."/>
            <person name="Dinh H."/>
            <person name="Doddapaneni H."/>
            <person name="Dugan-Rocha S."/>
            <person name="Elkadiri S."/>
            <person name="Gnanaolivu R."/>
            <person name="Hernandez B."/>
            <person name="Skinner E."/>
            <person name="Javaid M."/>
            <person name="Lee S."/>
            <person name="Li M."/>
            <person name="Ming W."/>
            <person name="Munidasa M."/>
            <person name="Muniz J."/>
            <person name="Nguyen L."/>
            <person name="Hughes D."/>
            <person name="Osuji N."/>
            <person name="Pu L.-L."/>
            <person name="Puazo M."/>
            <person name="Qu C."/>
            <person name="Quiroz J."/>
            <person name="Raj R."/>
            <person name="Weissenberger G."/>
            <person name="Xin Y."/>
            <person name="Zou X."/>
            <person name="Han Y."/>
            <person name="Worley K."/>
            <person name="Muzny D."/>
            <person name="Gibbs R."/>
        </authorList>
    </citation>
    <scope>NUCLEOTIDE SEQUENCE</scope>
    <source>
        <strain evidence="8">Sampled in the wild</strain>
    </source>
</reference>
<protein>
    <recommendedName>
        <fullName evidence="6">Ferritin</fullName>
        <ecNumber evidence="6">1.16.3.1</ecNumber>
    </recommendedName>
</protein>
<comment type="catalytic activity">
    <reaction evidence="6">
        <text>4 Fe(2+) + O2 + 4 H(+) = 4 Fe(3+) + 2 H2O</text>
        <dbReference type="Rhea" id="RHEA:11148"/>
        <dbReference type="ChEBI" id="CHEBI:15377"/>
        <dbReference type="ChEBI" id="CHEBI:15378"/>
        <dbReference type="ChEBI" id="CHEBI:15379"/>
        <dbReference type="ChEBI" id="CHEBI:29033"/>
        <dbReference type="ChEBI" id="CHEBI:29034"/>
        <dbReference type="EC" id="1.16.3.1"/>
    </reaction>
</comment>
<evidence type="ECO:0000259" key="7">
    <source>
        <dbReference type="PROSITE" id="PS50905"/>
    </source>
</evidence>
<dbReference type="SUPFAM" id="SSF47240">
    <property type="entry name" value="Ferritin-like"/>
    <property type="match status" value="1"/>
</dbReference>
<evidence type="ECO:0000256" key="6">
    <source>
        <dbReference type="RuleBase" id="RU361145"/>
    </source>
</evidence>
<keyword evidence="3 5" id="KW-0479">Metal-binding</keyword>
<evidence type="ECO:0000256" key="3">
    <source>
        <dbReference type="ARBA" id="ARBA00022723"/>
    </source>
</evidence>
<dbReference type="GO" id="GO:0006879">
    <property type="term" value="P:intracellular iron ion homeostasis"/>
    <property type="evidence" value="ECO:0007669"/>
    <property type="project" value="UniProtKB-KW"/>
</dbReference>
<dbReference type="InterPro" id="IPR012347">
    <property type="entry name" value="Ferritin-like"/>
</dbReference>
<feature type="binding site" evidence="5">
    <location>
        <position position="83"/>
    </location>
    <ligand>
        <name>Fe cation</name>
        <dbReference type="ChEBI" id="CHEBI:24875"/>
        <label>1</label>
    </ligand>
</feature>